<evidence type="ECO:0000256" key="2">
    <source>
        <dbReference type="ARBA" id="ARBA00022617"/>
    </source>
</evidence>
<name>A0ABN6TNF5_9BURK</name>
<sequence length="166" mass="17085">MSNEHGSLIKSPKQLIIMVFASFFVPLIIILLLMVFVNNGKRSDSSASAEQLIKPVAQLNFKDASTPKELQTGEQVYKAVCAACHASGAAGAPKFGDAGAWASRLGKGYDGLLASVIKGKGAMPARGGAAPADVSDYELGRAVVYLANSAGGKLPEPKAPAAPATK</sequence>
<feature type="transmembrane region" description="Helical" evidence="7">
    <location>
        <begin position="15"/>
        <end position="37"/>
    </location>
</feature>
<feature type="domain" description="Cytochrome c" evidence="8">
    <location>
        <begin position="68"/>
        <end position="150"/>
    </location>
</feature>
<reference evidence="9 10" key="1">
    <citation type="submission" date="2022-11" db="EMBL/GenBank/DDBJ databases">
        <title>Complete Genome Sequences of three Polynucleobacter sp. Subcluster PnecC Strains KF022, KF023, and KF032 Isolated from a Shallow Eutrophic Lake in Japan.</title>
        <authorList>
            <person name="Ogata Y."/>
            <person name="Watanabe K."/>
            <person name="Takemine S."/>
            <person name="Shindo C."/>
            <person name="Kurokawa R."/>
            <person name="Suda W."/>
        </authorList>
    </citation>
    <scope>NUCLEOTIDE SEQUENCE [LARGE SCALE GENOMIC DNA]</scope>
    <source>
        <strain evidence="9 10">KF032</strain>
    </source>
</reference>
<keyword evidence="5 6" id="KW-0408">Iron</keyword>
<keyword evidence="10" id="KW-1185">Reference proteome</keyword>
<dbReference type="PROSITE" id="PS51007">
    <property type="entry name" value="CYTC"/>
    <property type="match status" value="1"/>
</dbReference>
<dbReference type="PANTHER" id="PTHR40942">
    <property type="match status" value="1"/>
</dbReference>
<evidence type="ECO:0000256" key="3">
    <source>
        <dbReference type="ARBA" id="ARBA00022723"/>
    </source>
</evidence>
<keyword evidence="7" id="KW-1133">Transmembrane helix</keyword>
<dbReference type="SUPFAM" id="SSF46626">
    <property type="entry name" value="Cytochrome c"/>
    <property type="match status" value="1"/>
</dbReference>
<proteinExistence type="predicted"/>
<dbReference type="Pfam" id="PF13442">
    <property type="entry name" value="Cytochrome_CBB3"/>
    <property type="match status" value="1"/>
</dbReference>
<keyword evidence="7" id="KW-0472">Membrane</keyword>
<keyword evidence="7" id="KW-0812">Transmembrane</keyword>
<evidence type="ECO:0000256" key="6">
    <source>
        <dbReference type="PROSITE-ProRule" id="PRU00433"/>
    </source>
</evidence>
<dbReference type="InterPro" id="IPR009056">
    <property type="entry name" value="Cyt_c-like_dom"/>
</dbReference>
<dbReference type="InterPro" id="IPR036909">
    <property type="entry name" value="Cyt_c-like_dom_sf"/>
</dbReference>
<evidence type="ECO:0000256" key="1">
    <source>
        <dbReference type="ARBA" id="ARBA00022448"/>
    </source>
</evidence>
<dbReference type="RefSeq" id="WP_281745311.1">
    <property type="nucleotide sequence ID" value="NZ_AP026974.1"/>
</dbReference>
<dbReference type="PANTHER" id="PTHR40942:SF4">
    <property type="entry name" value="CYTOCHROME C5"/>
    <property type="match status" value="1"/>
</dbReference>
<dbReference type="Gene3D" id="1.10.760.10">
    <property type="entry name" value="Cytochrome c-like domain"/>
    <property type="match status" value="1"/>
</dbReference>
<accession>A0ABN6TNF5</accession>
<organism evidence="9 10">
    <name type="scientific">Polynucleobacter yangtzensis</name>
    <dbReference type="NCBI Taxonomy" id="1743159"/>
    <lineage>
        <taxon>Bacteria</taxon>
        <taxon>Pseudomonadati</taxon>
        <taxon>Pseudomonadota</taxon>
        <taxon>Betaproteobacteria</taxon>
        <taxon>Burkholderiales</taxon>
        <taxon>Burkholderiaceae</taxon>
        <taxon>Polynucleobacter</taxon>
    </lineage>
</organism>
<keyword evidence="3 6" id="KW-0479">Metal-binding</keyword>
<gene>
    <name evidence="9" type="ORF">PKF032_00300</name>
</gene>
<keyword evidence="2 6" id="KW-0349">Heme</keyword>
<dbReference type="Proteomes" id="UP001211204">
    <property type="component" value="Chromosome"/>
</dbReference>
<evidence type="ECO:0000313" key="10">
    <source>
        <dbReference type="Proteomes" id="UP001211204"/>
    </source>
</evidence>
<evidence type="ECO:0000259" key="8">
    <source>
        <dbReference type="PROSITE" id="PS51007"/>
    </source>
</evidence>
<dbReference type="InterPro" id="IPR002323">
    <property type="entry name" value="Cyt_CIE"/>
</dbReference>
<evidence type="ECO:0000256" key="4">
    <source>
        <dbReference type="ARBA" id="ARBA00022982"/>
    </source>
</evidence>
<dbReference type="EMBL" id="AP026974">
    <property type="protein sequence ID" value="BDT78142.1"/>
    <property type="molecule type" value="Genomic_DNA"/>
</dbReference>
<evidence type="ECO:0000256" key="7">
    <source>
        <dbReference type="SAM" id="Phobius"/>
    </source>
</evidence>
<evidence type="ECO:0000313" key="9">
    <source>
        <dbReference type="EMBL" id="BDT78142.1"/>
    </source>
</evidence>
<protein>
    <recommendedName>
        <fullName evidence="8">Cytochrome c domain-containing protein</fullName>
    </recommendedName>
</protein>
<keyword evidence="4" id="KW-0249">Electron transport</keyword>
<keyword evidence="1" id="KW-0813">Transport</keyword>
<dbReference type="PRINTS" id="PR00607">
    <property type="entry name" value="CYTCHROMECIE"/>
</dbReference>
<evidence type="ECO:0000256" key="5">
    <source>
        <dbReference type="ARBA" id="ARBA00023004"/>
    </source>
</evidence>